<proteinExistence type="inferred from homology"/>
<dbReference type="SUPFAM" id="SSF109728">
    <property type="entry name" value="Hypothetical protein AF0491, middle domain"/>
    <property type="match status" value="1"/>
</dbReference>
<reference evidence="10" key="1">
    <citation type="journal article" date="2020" name="Stud. Mycol.">
        <title>101 Dothideomycetes genomes: a test case for predicting lifestyles and emergence of pathogens.</title>
        <authorList>
            <person name="Haridas S."/>
            <person name="Albert R."/>
            <person name="Binder M."/>
            <person name="Bloem J."/>
            <person name="Labutti K."/>
            <person name="Salamov A."/>
            <person name="Andreopoulos B."/>
            <person name="Baker S."/>
            <person name="Barry K."/>
            <person name="Bills G."/>
            <person name="Bluhm B."/>
            <person name="Cannon C."/>
            <person name="Castanera R."/>
            <person name="Culley D."/>
            <person name="Daum C."/>
            <person name="Ezra D."/>
            <person name="Gonzalez J."/>
            <person name="Henrissat B."/>
            <person name="Kuo A."/>
            <person name="Liang C."/>
            <person name="Lipzen A."/>
            <person name="Lutzoni F."/>
            <person name="Magnuson J."/>
            <person name="Mondo S."/>
            <person name="Nolan M."/>
            <person name="Ohm R."/>
            <person name="Pangilinan J."/>
            <person name="Park H.-J."/>
            <person name="Ramirez L."/>
            <person name="Alfaro M."/>
            <person name="Sun H."/>
            <person name="Tritt A."/>
            <person name="Yoshinaga Y."/>
            <person name="Zwiers L.-H."/>
            <person name="Turgeon B."/>
            <person name="Goodwin S."/>
            <person name="Spatafora J."/>
            <person name="Crous P."/>
            <person name="Grigoriev I."/>
        </authorList>
    </citation>
    <scope>NUCLEOTIDE SEQUENCE</scope>
    <source>
        <strain evidence="10">CBS 675.92</strain>
    </source>
</reference>
<dbReference type="AlphaFoldDB" id="A0A6A5TK73"/>
<dbReference type="PANTHER" id="PTHR10927:SF1">
    <property type="entry name" value="RIBOSOME MATURATION PROTEIN SBDS"/>
    <property type="match status" value="1"/>
</dbReference>
<dbReference type="GO" id="GO:0005737">
    <property type="term" value="C:cytoplasm"/>
    <property type="evidence" value="ECO:0007669"/>
    <property type="project" value="UniProtKB-SubCell"/>
</dbReference>
<evidence type="ECO:0000256" key="5">
    <source>
        <dbReference type="ARBA" id="ARBA00049708"/>
    </source>
</evidence>
<keyword evidence="11" id="KW-1185">Reference proteome</keyword>
<protein>
    <recommendedName>
        <fullName evidence="12">Shwachman-Bodian-diamond syndrome protein</fullName>
    </recommendedName>
</protein>
<evidence type="ECO:0000313" key="11">
    <source>
        <dbReference type="Proteomes" id="UP000800035"/>
    </source>
</evidence>
<dbReference type="Gene3D" id="1.10.10.900">
    <property type="entry name" value="SBDS protein C-terminal domain, subdomain 1"/>
    <property type="match status" value="1"/>
</dbReference>
<feature type="compositionally biased region" description="Basic and acidic residues" evidence="6">
    <location>
        <begin position="255"/>
        <end position="265"/>
    </location>
</feature>
<evidence type="ECO:0000256" key="1">
    <source>
        <dbReference type="ARBA" id="ARBA00004496"/>
    </source>
</evidence>
<dbReference type="InterPro" id="IPR037188">
    <property type="entry name" value="Sdo1/SBDS_central_sf"/>
</dbReference>
<dbReference type="Pfam" id="PF09377">
    <property type="entry name" value="SBDS_domain_II"/>
    <property type="match status" value="1"/>
</dbReference>
<feature type="region of interest" description="Disordered" evidence="6">
    <location>
        <begin position="172"/>
        <end position="194"/>
    </location>
</feature>
<dbReference type="Pfam" id="PF01172">
    <property type="entry name" value="SBDS_N"/>
    <property type="match status" value="1"/>
</dbReference>
<evidence type="ECO:0000313" key="10">
    <source>
        <dbReference type="EMBL" id="KAF1952109.1"/>
    </source>
</evidence>
<dbReference type="OrthoDB" id="10253092at2759"/>
<comment type="similarity">
    <text evidence="2">Belongs to the SDO1/SBDS family.</text>
</comment>
<dbReference type="InterPro" id="IPR039100">
    <property type="entry name" value="Sdo1/SBDS-like"/>
</dbReference>
<dbReference type="SUPFAM" id="SSF89895">
    <property type="entry name" value="FYSH domain"/>
    <property type="match status" value="1"/>
</dbReference>
<dbReference type="InterPro" id="IPR036786">
    <property type="entry name" value="Ribosome_mat_SBDS_N_sf"/>
</dbReference>
<dbReference type="InterPro" id="IPR018978">
    <property type="entry name" value="SDO1/SBDS_central"/>
</dbReference>
<evidence type="ECO:0000259" key="8">
    <source>
        <dbReference type="Pfam" id="PF09377"/>
    </source>
</evidence>
<evidence type="ECO:0008006" key="12">
    <source>
        <dbReference type="Google" id="ProtNLM"/>
    </source>
</evidence>
<dbReference type="EMBL" id="ML977012">
    <property type="protein sequence ID" value="KAF1952109.1"/>
    <property type="molecule type" value="Genomic_DNA"/>
</dbReference>
<comment type="subcellular location">
    <subcellularLocation>
        <location evidence="1">Cytoplasm</location>
    </subcellularLocation>
</comment>
<evidence type="ECO:0000259" key="9">
    <source>
        <dbReference type="Pfam" id="PF20268"/>
    </source>
</evidence>
<dbReference type="PANTHER" id="PTHR10927">
    <property type="entry name" value="RIBOSOME MATURATION PROTEIN SBDS"/>
    <property type="match status" value="1"/>
</dbReference>
<feature type="domain" description="Ribosome maturation protein SDO1/SBDS central" evidence="8">
    <location>
        <begin position="141"/>
        <end position="229"/>
    </location>
</feature>
<evidence type="ECO:0000256" key="3">
    <source>
        <dbReference type="ARBA" id="ARBA00022490"/>
    </source>
</evidence>
<organism evidence="10 11">
    <name type="scientific">Byssothecium circinans</name>
    <dbReference type="NCBI Taxonomy" id="147558"/>
    <lineage>
        <taxon>Eukaryota</taxon>
        <taxon>Fungi</taxon>
        <taxon>Dikarya</taxon>
        <taxon>Ascomycota</taxon>
        <taxon>Pezizomycotina</taxon>
        <taxon>Dothideomycetes</taxon>
        <taxon>Pleosporomycetidae</taxon>
        <taxon>Pleosporales</taxon>
        <taxon>Massarineae</taxon>
        <taxon>Massarinaceae</taxon>
        <taxon>Byssothecium</taxon>
    </lineage>
</organism>
<accession>A0A6A5TK73</accession>
<name>A0A6A5TK73_9PLEO</name>
<sequence length="330" mass="37303">MPINQPSNKKPLTNVAIARLNKGEKHFELACYPNKLFDYRNKIEENVAEVLQQKFIFASVKEGKLASNADIEQAWKKKPYEEETIIEQARKKKPYKKTIIEQAWEENPYKKMIIEDILRNGTYQVGGKERAAMLQRAKNVVIDFAASRLVDPKSMRLYTTGMIEKALDQLSSQAATHKKPKKAPGKANEETKKAEDVPMWTGVRIDNVKAQSLFAIRALIYHQPIPVARIQMKLRITIPVSTAKQTIKNQSKTPQTKDAEAEEKGPSTVEDEVLTYIDKVQNQETVGSEWQAVGLVNPEVYKTLNDFIEAHSKGQGKVEVLDEAVGVVLD</sequence>
<evidence type="ECO:0000256" key="4">
    <source>
        <dbReference type="ARBA" id="ARBA00022517"/>
    </source>
</evidence>
<keyword evidence="4" id="KW-0690">Ribosome biogenesis</keyword>
<dbReference type="GO" id="GO:0042254">
    <property type="term" value="P:ribosome biogenesis"/>
    <property type="evidence" value="ECO:0007669"/>
    <property type="project" value="UniProtKB-KW"/>
</dbReference>
<feature type="domain" description="Ribosome maturation protein SDO1/SBDS N-terminal" evidence="7">
    <location>
        <begin position="14"/>
        <end position="87"/>
    </location>
</feature>
<dbReference type="Pfam" id="PF20268">
    <property type="entry name" value="SBDS_C"/>
    <property type="match status" value="1"/>
</dbReference>
<evidence type="ECO:0000256" key="6">
    <source>
        <dbReference type="SAM" id="MobiDB-lite"/>
    </source>
</evidence>
<feature type="domain" description="Ribosome maturation protein SDO1/SBDS C-terminal" evidence="9">
    <location>
        <begin position="232"/>
        <end position="322"/>
    </location>
</feature>
<feature type="region of interest" description="Disordered" evidence="6">
    <location>
        <begin position="246"/>
        <end position="268"/>
    </location>
</feature>
<gene>
    <name evidence="10" type="ORF">CC80DRAFT_180038</name>
</gene>
<dbReference type="Proteomes" id="UP000800035">
    <property type="component" value="Unassembled WGS sequence"/>
</dbReference>
<dbReference type="InterPro" id="IPR046928">
    <property type="entry name" value="SDO1/SBDS_C"/>
</dbReference>
<evidence type="ECO:0000259" key="7">
    <source>
        <dbReference type="Pfam" id="PF01172"/>
    </source>
</evidence>
<dbReference type="InterPro" id="IPR019783">
    <property type="entry name" value="SDO1/SBDS_N"/>
</dbReference>
<dbReference type="Gene3D" id="3.30.70.240">
    <property type="match status" value="1"/>
</dbReference>
<keyword evidence="3" id="KW-0963">Cytoplasm</keyword>
<comment type="subunit">
    <text evidence="5">Associates with the 60S ribosomal subunit.</text>
</comment>
<dbReference type="Gene3D" id="3.30.1250.10">
    <property type="entry name" value="Ribosome maturation protein SBDS, N-terminal domain"/>
    <property type="match status" value="1"/>
</dbReference>
<evidence type="ECO:0000256" key="2">
    <source>
        <dbReference type="ARBA" id="ARBA00007433"/>
    </source>
</evidence>